<gene>
    <name evidence="5" type="ORF">A9Y57_00463</name>
</gene>
<evidence type="ECO:0000313" key="6">
    <source>
        <dbReference type="Proteomes" id="UP000217465"/>
    </source>
</evidence>
<dbReference type="AlphaFoldDB" id="A0A854WPR5"/>
<comment type="similarity">
    <text evidence="1">Belongs to the DnaB/DnaD family.</text>
</comment>
<dbReference type="Proteomes" id="UP000217465">
    <property type="component" value="Unassembled WGS sequence"/>
</dbReference>
<evidence type="ECO:0000256" key="2">
    <source>
        <dbReference type="SAM" id="MobiDB-lite"/>
    </source>
</evidence>
<dbReference type="Gene3D" id="1.10.10.630">
    <property type="entry name" value="DnaD domain-like"/>
    <property type="match status" value="1"/>
</dbReference>
<dbReference type="InterPro" id="IPR034829">
    <property type="entry name" value="DnaD-like_sf"/>
</dbReference>
<evidence type="ECO:0000256" key="1">
    <source>
        <dbReference type="ARBA" id="ARBA00093462"/>
    </source>
</evidence>
<feature type="region of interest" description="Disordered" evidence="2">
    <location>
        <begin position="127"/>
        <end position="179"/>
    </location>
</feature>
<reference evidence="5 6" key="1">
    <citation type="submission" date="2016-06" db="EMBL/GenBank/DDBJ databases">
        <authorList>
            <person name="Haines A.N."/>
            <person name="Council K.R."/>
        </authorList>
    </citation>
    <scope>NUCLEOTIDE SEQUENCE [LARGE SCALE GENOMIC DNA]</scope>
    <source>
        <strain evidence="5 6">SP158-29</strain>
    </source>
</reference>
<organism evidence="5 6">
    <name type="scientific">Streptococcus parauberis</name>
    <dbReference type="NCBI Taxonomy" id="1348"/>
    <lineage>
        <taxon>Bacteria</taxon>
        <taxon>Bacillati</taxon>
        <taxon>Bacillota</taxon>
        <taxon>Bacilli</taxon>
        <taxon>Lactobacillales</taxon>
        <taxon>Streptococcaceae</taxon>
        <taxon>Streptococcus</taxon>
    </lineage>
</organism>
<feature type="compositionally biased region" description="Polar residues" evidence="2">
    <location>
        <begin position="127"/>
        <end position="144"/>
    </location>
</feature>
<dbReference type="Pfam" id="PF07261">
    <property type="entry name" value="DnaB_2"/>
    <property type="match status" value="1"/>
</dbReference>
<protein>
    <recommendedName>
        <fullName evidence="7">Replisome organizer</fullName>
    </recommendedName>
</protein>
<dbReference type="NCBIfam" id="TIGR01446">
    <property type="entry name" value="DnaD_dom"/>
    <property type="match status" value="1"/>
</dbReference>
<dbReference type="RefSeq" id="WP_096633364.1">
    <property type="nucleotide sequence ID" value="NZ_NSGR01000004.1"/>
</dbReference>
<feature type="domain" description="Phage replisome organiser N-terminal" evidence="4">
    <location>
        <begin position="13"/>
        <end position="123"/>
    </location>
</feature>
<evidence type="ECO:0000259" key="4">
    <source>
        <dbReference type="Pfam" id="PF09681"/>
    </source>
</evidence>
<comment type="caution">
    <text evidence="5">The sequence shown here is derived from an EMBL/GenBank/DDBJ whole genome shotgun (WGS) entry which is preliminary data.</text>
</comment>
<dbReference type="InterPro" id="IPR006343">
    <property type="entry name" value="DnaB/C_C"/>
</dbReference>
<evidence type="ECO:0000313" key="5">
    <source>
        <dbReference type="EMBL" id="PCH13829.1"/>
    </source>
</evidence>
<dbReference type="PANTHER" id="PTHR37293">
    <property type="entry name" value="PHAGE REPLICATION PROTEIN-RELATED"/>
    <property type="match status" value="1"/>
</dbReference>
<dbReference type="Pfam" id="PF09681">
    <property type="entry name" value="Phage_rep_org_N"/>
    <property type="match status" value="1"/>
</dbReference>
<dbReference type="NCBIfam" id="TIGR01714">
    <property type="entry name" value="phage_rep_org_N"/>
    <property type="match status" value="1"/>
</dbReference>
<accession>A0A854WPR5</accession>
<dbReference type="SUPFAM" id="SSF158499">
    <property type="entry name" value="DnaD domain-like"/>
    <property type="match status" value="1"/>
</dbReference>
<feature type="compositionally biased region" description="Basic and acidic residues" evidence="2">
    <location>
        <begin position="145"/>
        <end position="174"/>
    </location>
</feature>
<dbReference type="PANTHER" id="PTHR37293:SF5">
    <property type="entry name" value="DNA REPLICATION PROTEIN"/>
    <property type="match status" value="1"/>
</dbReference>
<dbReference type="InterPro" id="IPR010056">
    <property type="entry name" value="Phage_rep_org__N"/>
</dbReference>
<dbReference type="InterPro" id="IPR053162">
    <property type="entry name" value="DnaD"/>
</dbReference>
<name>A0A854WPR5_9STRE</name>
<dbReference type="EMBL" id="NSGR01000004">
    <property type="protein sequence ID" value="PCH13829.1"/>
    <property type="molecule type" value="Genomic_DNA"/>
</dbReference>
<feature type="domain" description="DnaB/C C-terminal" evidence="3">
    <location>
        <begin position="226"/>
        <end position="292"/>
    </location>
</feature>
<evidence type="ECO:0000259" key="3">
    <source>
        <dbReference type="Pfam" id="PF07261"/>
    </source>
</evidence>
<proteinExistence type="inferred from homology"/>
<sequence>MTEKKTKTKIYFWLKVDKKFFDNIFIKRLKSIQGGYAMTVIYIRLMLESLSSDCILYYEGYFGNLAEELALKLDVSEDDINQTLAYFTKCGLIQIDSDNNAYMAQAEAMVEQETNWASYKRSNRKIGQSPTKLENVQPMSNSCPTEKELKKEKEREIKKESKSKSEKEKEKDIETETTTSKQKKDIYIDSFDATEDFSKIRNIEDFLGDDYLTNLNDDELITGFTQYYLSRVPDTYELNTLKKRLKTIDREILQQAYKQASMNGADTLAYIVATLKNWEERNINTLDVWNKHELQREQEKDDDDLPF</sequence>
<evidence type="ECO:0008006" key="7">
    <source>
        <dbReference type="Google" id="ProtNLM"/>
    </source>
</evidence>